<keyword evidence="2" id="KW-0507">mRNA processing</keyword>
<protein>
    <recommendedName>
        <fullName evidence="8">RRM domain-containing protein</fullName>
    </recommendedName>
</protein>
<dbReference type="GeneID" id="85223991"/>
<dbReference type="InterPro" id="IPR000504">
    <property type="entry name" value="RRM_dom"/>
</dbReference>
<organism evidence="9 10">
    <name type="scientific">Malassezia japonica</name>
    <dbReference type="NCBI Taxonomy" id="223818"/>
    <lineage>
        <taxon>Eukaryota</taxon>
        <taxon>Fungi</taxon>
        <taxon>Dikarya</taxon>
        <taxon>Basidiomycota</taxon>
        <taxon>Ustilaginomycotina</taxon>
        <taxon>Malasseziomycetes</taxon>
        <taxon>Malasseziales</taxon>
        <taxon>Malasseziaceae</taxon>
        <taxon>Malassezia</taxon>
    </lineage>
</organism>
<dbReference type="PROSITE" id="PS50102">
    <property type="entry name" value="RRM"/>
    <property type="match status" value="1"/>
</dbReference>
<dbReference type="InterPro" id="IPR035979">
    <property type="entry name" value="RBD_domain_sf"/>
</dbReference>
<name>A0AAF0EUJ4_9BASI</name>
<dbReference type="EMBL" id="CP119958">
    <property type="protein sequence ID" value="WFD37398.1"/>
    <property type="molecule type" value="Genomic_DNA"/>
</dbReference>
<evidence type="ECO:0000256" key="6">
    <source>
        <dbReference type="PROSITE-ProRule" id="PRU00176"/>
    </source>
</evidence>
<keyword evidence="5" id="KW-0508">mRNA splicing</keyword>
<evidence type="ECO:0000256" key="3">
    <source>
        <dbReference type="ARBA" id="ARBA00022737"/>
    </source>
</evidence>
<gene>
    <name evidence="9" type="ORF">MJAP1_000342</name>
</gene>
<reference evidence="9" key="1">
    <citation type="submission" date="2023-03" db="EMBL/GenBank/DDBJ databases">
        <title>Mating type loci evolution in Malassezia.</title>
        <authorList>
            <person name="Coelho M.A."/>
        </authorList>
    </citation>
    <scope>NUCLEOTIDE SEQUENCE</scope>
    <source>
        <strain evidence="9">CBS 9431</strain>
    </source>
</reference>
<proteinExistence type="inferred from homology"/>
<keyword evidence="4 6" id="KW-0694">RNA-binding</keyword>
<evidence type="ECO:0000256" key="7">
    <source>
        <dbReference type="SAM" id="MobiDB-lite"/>
    </source>
</evidence>
<dbReference type="GO" id="GO:0000398">
    <property type="term" value="P:mRNA splicing, via spliceosome"/>
    <property type="evidence" value="ECO:0007669"/>
    <property type="project" value="InterPro"/>
</dbReference>
<dbReference type="RefSeq" id="XP_060120295.1">
    <property type="nucleotide sequence ID" value="XM_060264312.1"/>
</dbReference>
<dbReference type="InterPro" id="IPR034393">
    <property type="entry name" value="TatSF1-like"/>
</dbReference>
<dbReference type="InterPro" id="IPR012677">
    <property type="entry name" value="Nucleotide-bd_a/b_plait_sf"/>
</dbReference>
<feature type="region of interest" description="Disordered" evidence="7">
    <location>
        <begin position="197"/>
        <end position="220"/>
    </location>
</feature>
<keyword evidence="10" id="KW-1185">Reference proteome</keyword>
<comment type="similarity">
    <text evidence="1">Belongs to the HTATSF1 family.</text>
</comment>
<dbReference type="AlphaFoldDB" id="A0AAF0EUJ4"/>
<dbReference type="PANTHER" id="PTHR15608">
    <property type="entry name" value="SPLICING FACTOR U2AF-ASSOCIATED PROTEIN 2"/>
    <property type="match status" value="1"/>
</dbReference>
<dbReference type="Gene3D" id="3.30.70.330">
    <property type="match status" value="2"/>
</dbReference>
<evidence type="ECO:0000256" key="2">
    <source>
        <dbReference type="ARBA" id="ARBA00022664"/>
    </source>
</evidence>
<evidence type="ECO:0000256" key="5">
    <source>
        <dbReference type="ARBA" id="ARBA00023187"/>
    </source>
</evidence>
<dbReference type="GO" id="GO:0005684">
    <property type="term" value="C:U2-type spliceosomal complex"/>
    <property type="evidence" value="ECO:0007669"/>
    <property type="project" value="TreeGrafter"/>
</dbReference>
<dbReference type="PANTHER" id="PTHR15608:SF0">
    <property type="entry name" value="HIV TAT-SPECIFIC FACTOR 1"/>
    <property type="match status" value="1"/>
</dbReference>
<evidence type="ECO:0000259" key="8">
    <source>
        <dbReference type="PROSITE" id="PS50102"/>
    </source>
</evidence>
<sequence>MSAPPAYLDAREDTVHLDQSTQQYVWEGDDGEWEWHGPAPTDDEERVTKGRWIKRIGEEEISKQQEVYSVKGVDENTPAAPVLKRHQGKKRKAEGEAPPKRAKRNTAVFVTQLPLDTEAHEVAEVFSRYGVLLEDDRGEPRVKLYHDESTGAFKGEALVVYFKPESVDLAVQLLDDTYLRASKGVCSGPCMHVEPAAFRQEGGEEEKKEPKALSDADRKSIKKRMTKMNSKINDWDSDSGDEASQKLSQTARTLILKKMFTLAELDEDPTLLLDLKQDVREECASLGEVTNVVLWDREPEGVITVRFREPAAARACLAKMDGRYFAGRQIAALLADGRPKFRRTAGGDDDDGDEEQQRADAFGEWLDQGGDQDA</sequence>
<feature type="region of interest" description="Disordered" evidence="7">
    <location>
        <begin position="72"/>
        <end position="102"/>
    </location>
</feature>
<dbReference type="FunFam" id="3.30.70.330:FF:000105">
    <property type="entry name" value="HIV Tat-specific factor 1 homolog"/>
    <property type="match status" value="1"/>
</dbReference>
<feature type="region of interest" description="Disordered" evidence="7">
    <location>
        <begin position="340"/>
        <end position="374"/>
    </location>
</feature>
<dbReference type="InterPro" id="IPR034392">
    <property type="entry name" value="TatSF1-like_RRM1"/>
</dbReference>
<dbReference type="Proteomes" id="UP001217754">
    <property type="component" value="Chromosome 1"/>
</dbReference>
<evidence type="ECO:0000313" key="9">
    <source>
        <dbReference type="EMBL" id="WFD37398.1"/>
    </source>
</evidence>
<evidence type="ECO:0000256" key="1">
    <source>
        <dbReference type="ARBA" id="ARBA00007747"/>
    </source>
</evidence>
<accession>A0AAF0EUJ4</accession>
<feature type="compositionally biased region" description="Basic residues" evidence="7">
    <location>
        <begin position="83"/>
        <end position="92"/>
    </location>
</feature>
<dbReference type="CDD" id="cd12281">
    <property type="entry name" value="RRM1_TatSF1_like"/>
    <property type="match status" value="1"/>
</dbReference>
<dbReference type="GO" id="GO:0003723">
    <property type="term" value="F:RNA binding"/>
    <property type="evidence" value="ECO:0007669"/>
    <property type="project" value="UniProtKB-UniRule"/>
</dbReference>
<dbReference type="SUPFAM" id="SSF54928">
    <property type="entry name" value="RNA-binding domain, RBD"/>
    <property type="match status" value="2"/>
</dbReference>
<dbReference type="GO" id="GO:0005686">
    <property type="term" value="C:U2 snRNP"/>
    <property type="evidence" value="ECO:0007669"/>
    <property type="project" value="TreeGrafter"/>
</dbReference>
<evidence type="ECO:0000256" key="4">
    <source>
        <dbReference type="ARBA" id="ARBA00022884"/>
    </source>
</evidence>
<evidence type="ECO:0000313" key="10">
    <source>
        <dbReference type="Proteomes" id="UP001217754"/>
    </source>
</evidence>
<dbReference type="SMART" id="SM00360">
    <property type="entry name" value="RRM"/>
    <property type="match status" value="2"/>
</dbReference>
<feature type="domain" description="RRM" evidence="8">
    <location>
        <begin position="106"/>
        <end position="198"/>
    </location>
</feature>
<dbReference type="Pfam" id="PF00076">
    <property type="entry name" value="RRM_1"/>
    <property type="match status" value="2"/>
</dbReference>
<feature type="compositionally biased region" description="Basic and acidic residues" evidence="7">
    <location>
        <begin position="201"/>
        <end position="219"/>
    </location>
</feature>
<keyword evidence="3" id="KW-0677">Repeat</keyword>